<dbReference type="InterPro" id="IPR002933">
    <property type="entry name" value="Peptidase_M20"/>
</dbReference>
<dbReference type="Pfam" id="PF01546">
    <property type="entry name" value="Peptidase_M20"/>
    <property type="match status" value="1"/>
</dbReference>
<organism evidence="8 9">
    <name type="scientific">Sphingomonas baiyangensis</name>
    <dbReference type="NCBI Taxonomy" id="2572576"/>
    <lineage>
        <taxon>Bacteria</taxon>
        <taxon>Pseudomonadati</taxon>
        <taxon>Pseudomonadota</taxon>
        <taxon>Alphaproteobacteria</taxon>
        <taxon>Sphingomonadales</taxon>
        <taxon>Sphingomonadaceae</taxon>
        <taxon>Sphingomonas</taxon>
    </lineage>
</organism>
<dbReference type="EMBL" id="SWKR01000002">
    <property type="protein sequence ID" value="TKD49982.1"/>
    <property type="molecule type" value="Genomic_DNA"/>
</dbReference>
<proteinExistence type="inferred from homology"/>
<evidence type="ECO:0000256" key="2">
    <source>
        <dbReference type="ARBA" id="ARBA00022670"/>
    </source>
</evidence>
<dbReference type="PANTHER" id="PTHR45962">
    <property type="entry name" value="N-FATTY-ACYL-AMINO ACID SYNTHASE/HYDROLASE PM20D1"/>
    <property type="match status" value="1"/>
</dbReference>
<dbReference type="GO" id="GO:0008233">
    <property type="term" value="F:peptidase activity"/>
    <property type="evidence" value="ECO:0007669"/>
    <property type="project" value="UniProtKB-KW"/>
</dbReference>
<evidence type="ECO:0000313" key="9">
    <source>
        <dbReference type="Proteomes" id="UP000309138"/>
    </source>
</evidence>
<evidence type="ECO:0000256" key="4">
    <source>
        <dbReference type="ARBA" id="ARBA00022801"/>
    </source>
</evidence>
<dbReference type="Gene3D" id="3.40.630.10">
    <property type="entry name" value="Zn peptidases"/>
    <property type="match status" value="1"/>
</dbReference>
<keyword evidence="4 8" id="KW-0378">Hydrolase</keyword>
<dbReference type="SUPFAM" id="SSF55031">
    <property type="entry name" value="Bacterial exopeptidase dimerisation domain"/>
    <property type="match status" value="1"/>
</dbReference>
<dbReference type="Gene3D" id="1.10.150.900">
    <property type="match status" value="1"/>
</dbReference>
<reference evidence="8 9" key="1">
    <citation type="submission" date="2019-04" db="EMBL/GenBank/DDBJ databases">
        <authorList>
            <person name="Yang Y."/>
            <person name="Wei D."/>
        </authorList>
    </citation>
    <scope>NUCLEOTIDE SEQUENCE [LARGE SCALE GENOMIC DNA]</scope>
    <source>
        <strain evidence="8 9">L-1-4w-11</strain>
    </source>
</reference>
<keyword evidence="9" id="KW-1185">Reference proteome</keyword>
<keyword evidence="3" id="KW-0479">Metal-binding</keyword>
<dbReference type="NCBIfam" id="NF006596">
    <property type="entry name" value="PRK09133.1"/>
    <property type="match status" value="1"/>
</dbReference>
<comment type="caution">
    <text evidence="8">The sequence shown here is derived from an EMBL/GenBank/DDBJ whole genome shotgun (WGS) entry which is preliminary data.</text>
</comment>
<dbReference type="GO" id="GO:0046872">
    <property type="term" value="F:metal ion binding"/>
    <property type="evidence" value="ECO:0007669"/>
    <property type="project" value="UniProtKB-KW"/>
</dbReference>
<dbReference type="OrthoDB" id="9809784at2"/>
<sequence>MAATATPIRSSTMRRGATCSSTPRSTSDCVARRRPYAAGGEILCSSGEGCMKHMVRGAALAALMAGLMQPAYAQAQRITDADRALGREVVRELVSFRTAKGQGQVPAMIAAMTTRLKAAGFTDADIQTVPLEIDGEKTAGLVVRYAARPGGTAKPIAFLGHMDVVDAVPGSWSTEPFKPTEKDGYLYGRGSVDNKAGVSLLLTTFLRLKKSGWVPERDLLLAFSGDEETGMMTTRALTAHPWVSKAEYALNSDAGTGYMEADGSNPVFSIQSAEKTFATFQITASNRGGHSSAPRQDNAIFDAADAIQAVKRIKFPVSFNEISRVMVTDLAARNRGEYGNALKTLMANPNDAAARAVAEADPESAILWTTCVPTMLRAGNAPNALPQTATVTVNCRIFPGTSVEQVKATIEQAIGDPDVKVALDGEGVASPVSPVREDVFSAIRRAVHVNYPGATVKPSMSSGGTDGREFRSKGIPTYGAGSLALIRDVDARAHGADERLLLASYDKELAFWDTLIRDVGGKPGARR</sequence>
<dbReference type="PANTHER" id="PTHR45962:SF1">
    <property type="entry name" value="N-FATTY-ACYL-AMINO ACID SYNTHASE_HYDROLASE PM20D1"/>
    <property type="match status" value="1"/>
</dbReference>
<feature type="region of interest" description="Disordered" evidence="6">
    <location>
        <begin position="1"/>
        <end position="26"/>
    </location>
</feature>
<dbReference type="InterPro" id="IPR001261">
    <property type="entry name" value="ArgE/DapE_CS"/>
</dbReference>
<dbReference type="PROSITE" id="PS00759">
    <property type="entry name" value="ARGE_DAPE_CPG2_2"/>
    <property type="match status" value="1"/>
</dbReference>
<comment type="similarity">
    <text evidence="1">Belongs to the peptidase M20A family.</text>
</comment>
<evidence type="ECO:0000259" key="7">
    <source>
        <dbReference type="Pfam" id="PF07687"/>
    </source>
</evidence>
<accession>A0A4U1L029</accession>
<dbReference type="Gene3D" id="3.30.70.360">
    <property type="match status" value="1"/>
</dbReference>
<dbReference type="Proteomes" id="UP000309138">
    <property type="component" value="Unassembled WGS sequence"/>
</dbReference>
<dbReference type="InterPro" id="IPR047177">
    <property type="entry name" value="Pept_M20A"/>
</dbReference>
<dbReference type="Pfam" id="PF07687">
    <property type="entry name" value="M20_dimer"/>
    <property type="match status" value="1"/>
</dbReference>
<dbReference type="GO" id="GO:0006508">
    <property type="term" value="P:proteolysis"/>
    <property type="evidence" value="ECO:0007669"/>
    <property type="project" value="UniProtKB-KW"/>
</dbReference>
<dbReference type="PROSITE" id="PS00758">
    <property type="entry name" value="ARGE_DAPE_CPG2_1"/>
    <property type="match status" value="1"/>
</dbReference>
<evidence type="ECO:0000256" key="1">
    <source>
        <dbReference type="ARBA" id="ARBA00006247"/>
    </source>
</evidence>
<feature type="domain" description="Peptidase M20 dimerisation" evidence="7">
    <location>
        <begin position="273"/>
        <end position="418"/>
    </location>
</feature>
<evidence type="ECO:0000256" key="6">
    <source>
        <dbReference type="SAM" id="MobiDB-lite"/>
    </source>
</evidence>
<protein>
    <submittedName>
        <fullName evidence="8">M20/M25/M40 family metallo-hydrolase</fullName>
    </submittedName>
</protein>
<dbReference type="AlphaFoldDB" id="A0A4U1L029"/>
<evidence type="ECO:0000256" key="5">
    <source>
        <dbReference type="ARBA" id="ARBA00022833"/>
    </source>
</evidence>
<keyword evidence="5" id="KW-0862">Zinc</keyword>
<evidence type="ECO:0000313" key="8">
    <source>
        <dbReference type="EMBL" id="TKD49982.1"/>
    </source>
</evidence>
<evidence type="ECO:0000256" key="3">
    <source>
        <dbReference type="ARBA" id="ARBA00022723"/>
    </source>
</evidence>
<feature type="compositionally biased region" description="Polar residues" evidence="6">
    <location>
        <begin position="7"/>
        <end position="26"/>
    </location>
</feature>
<dbReference type="InterPro" id="IPR036264">
    <property type="entry name" value="Bact_exopeptidase_dim_dom"/>
</dbReference>
<dbReference type="SUPFAM" id="SSF53187">
    <property type="entry name" value="Zn-dependent exopeptidases"/>
    <property type="match status" value="1"/>
</dbReference>
<keyword evidence="2" id="KW-0645">Protease</keyword>
<name>A0A4U1L029_9SPHN</name>
<dbReference type="InterPro" id="IPR011650">
    <property type="entry name" value="Peptidase_M20_dimer"/>
</dbReference>
<gene>
    <name evidence="8" type="ORF">FBR43_03820</name>
</gene>